<dbReference type="GeneID" id="93828856"/>
<dbReference type="Proteomes" id="UP000292087">
    <property type="component" value="Unassembled WGS sequence"/>
</dbReference>
<reference evidence="8 9" key="1">
    <citation type="submission" date="2019-02" db="EMBL/GenBank/DDBJ databases">
        <title>WGS of Pseudoxanthomonas species novum from clinical isolates.</title>
        <authorList>
            <person name="Bernier A.-M."/>
            <person name="Bernard K."/>
            <person name="Vachon A."/>
        </authorList>
    </citation>
    <scope>NUCLEOTIDE SEQUENCE [LARGE SCALE GENOMIC DNA]</scope>
    <source>
        <strain evidence="11">NML 170316</strain>
        <strain evidence="7 12">NML130969</strain>
        <strain evidence="6 9">NML140781</strain>
        <strain evidence="3">NML170316</strain>
        <strain evidence="4 10">NML171200</strain>
        <strain evidence="5 8">NML171202</strain>
    </source>
</reference>
<dbReference type="RefSeq" id="WP_130519540.1">
    <property type="nucleotide sequence ID" value="NZ_CAWZZE010000008.1"/>
</dbReference>
<dbReference type="EMBL" id="JAUTBB010000001">
    <property type="protein sequence ID" value="MDQ1119334.1"/>
    <property type="molecule type" value="Genomic_DNA"/>
</dbReference>
<dbReference type="EMBL" id="SHMF01000001">
    <property type="protein sequence ID" value="TAA37321.1"/>
    <property type="molecule type" value="Genomic_DNA"/>
</dbReference>
<evidence type="ECO:0000313" key="10">
    <source>
        <dbReference type="Proteomes" id="UP000292627"/>
    </source>
</evidence>
<evidence type="ECO:0000313" key="6">
    <source>
        <dbReference type="EMBL" id="TAA37321.1"/>
    </source>
</evidence>
<organism evidence="4 10">
    <name type="scientific">Pseudoxanthomonas winnipegensis</name>
    <dbReference type="NCBI Taxonomy" id="2480810"/>
    <lineage>
        <taxon>Bacteria</taxon>
        <taxon>Pseudomonadati</taxon>
        <taxon>Pseudomonadota</taxon>
        <taxon>Gammaproteobacteria</taxon>
        <taxon>Lysobacterales</taxon>
        <taxon>Lysobacteraceae</taxon>
        <taxon>Pseudoxanthomonas</taxon>
    </lineage>
</organism>
<evidence type="ECO:0000256" key="1">
    <source>
        <dbReference type="SAM" id="MobiDB-lite"/>
    </source>
</evidence>
<dbReference type="EMBL" id="SHMG01000003">
    <property type="protein sequence ID" value="TAA44802.1"/>
    <property type="molecule type" value="Genomic_DNA"/>
</dbReference>
<proteinExistence type="predicted"/>
<name>A0A4Q8L504_9GAMM</name>
<accession>A0A4Q8L504</accession>
<gene>
    <name evidence="7" type="ORF">EA655_07800</name>
    <name evidence="6" type="ORF">EA656_01210</name>
    <name evidence="3" type="ORF">EA658_18130</name>
    <name evidence="4" type="ORF">EA660_19500</name>
    <name evidence="5" type="ORF">EA661_13390</name>
    <name evidence="2" type="ORF">QE383_001642</name>
</gene>
<keyword evidence="11" id="KW-1185">Reference proteome</keyword>
<evidence type="ECO:0000313" key="3">
    <source>
        <dbReference type="EMBL" id="TAA16971.1"/>
    </source>
</evidence>
<evidence type="ECO:0000313" key="8">
    <source>
        <dbReference type="Proteomes" id="UP000291286"/>
    </source>
</evidence>
<evidence type="ECO:0000313" key="5">
    <source>
        <dbReference type="EMBL" id="TAA27732.1"/>
    </source>
</evidence>
<evidence type="ECO:0000313" key="7">
    <source>
        <dbReference type="EMBL" id="TAA44802.1"/>
    </source>
</evidence>
<sequence length="60" mass="6459">MPRTSSKIAASKPRASDKSAPLTHERIQADLAAFRKAGGRIEKLGNTRVLTKVEVPEDGT</sequence>
<dbReference type="Proteomes" id="UP000294164">
    <property type="component" value="Unassembled WGS sequence"/>
</dbReference>
<accession>A0A4Q9TAL1</accession>
<evidence type="ECO:0000313" key="11">
    <source>
        <dbReference type="Proteomes" id="UP000293089"/>
    </source>
</evidence>
<evidence type="ECO:0000313" key="2">
    <source>
        <dbReference type="EMBL" id="MDQ1119334.1"/>
    </source>
</evidence>
<dbReference type="EMBL" id="SHMC01000012">
    <property type="protein sequence ID" value="TAA19960.1"/>
    <property type="molecule type" value="Genomic_DNA"/>
</dbReference>
<dbReference type="EMBL" id="SHMB01000005">
    <property type="protein sequence ID" value="TAA27732.1"/>
    <property type="molecule type" value="Genomic_DNA"/>
</dbReference>
<dbReference type="Proteomes" id="UP000291286">
    <property type="component" value="Unassembled WGS sequence"/>
</dbReference>
<evidence type="ECO:0000313" key="4">
    <source>
        <dbReference type="EMBL" id="TAA19960.1"/>
    </source>
</evidence>
<evidence type="ECO:0000313" key="9">
    <source>
        <dbReference type="Proteomes" id="UP000292087"/>
    </source>
</evidence>
<evidence type="ECO:0000313" key="12">
    <source>
        <dbReference type="Proteomes" id="UP000294164"/>
    </source>
</evidence>
<accession>A0A4Q8LET8</accession>
<accession>A0A4Q8M5Y9</accession>
<dbReference type="Proteomes" id="UP000292627">
    <property type="component" value="Unassembled WGS sequence"/>
</dbReference>
<dbReference type="Proteomes" id="UP001234354">
    <property type="component" value="Unassembled WGS sequence"/>
</dbReference>
<accession>A0A4V2HFF0</accession>
<dbReference type="OrthoDB" id="6028411at2"/>
<comment type="caution">
    <text evidence="4">The sequence shown here is derived from an EMBL/GenBank/DDBJ whole genome shotgun (WGS) entry which is preliminary data.</text>
</comment>
<feature type="region of interest" description="Disordered" evidence="1">
    <location>
        <begin position="1"/>
        <end position="24"/>
    </location>
</feature>
<dbReference type="EMBL" id="SHME01000006">
    <property type="protein sequence ID" value="TAA16971.1"/>
    <property type="molecule type" value="Genomic_DNA"/>
</dbReference>
<reference evidence="2" key="2">
    <citation type="submission" date="2023-07" db="EMBL/GenBank/DDBJ databases">
        <title>Functional and genomic diversity of the sorghum phyllosphere microbiome.</title>
        <authorList>
            <person name="Shade A."/>
        </authorList>
    </citation>
    <scope>NUCLEOTIDE SEQUENCE</scope>
    <source>
        <strain evidence="2">SORGH_AS_0908</strain>
    </source>
</reference>
<dbReference type="Proteomes" id="UP000293089">
    <property type="component" value="Unassembled WGS sequence"/>
</dbReference>
<protein>
    <submittedName>
        <fullName evidence="4">Uncharacterized protein</fullName>
    </submittedName>
</protein>
<dbReference type="AlphaFoldDB" id="A0A4Q8L504"/>